<keyword evidence="1" id="KW-0812">Transmembrane</keyword>
<protein>
    <submittedName>
        <fullName evidence="2">Uncharacterized protein</fullName>
    </submittedName>
</protein>
<evidence type="ECO:0000256" key="1">
    <source>
        <dbReference type="SAM" id="Phobius"/>
    </source>
</evidence>
<keyword evidence="1" id="KW-0472">Membrane</keyword>
<keyword evidence="1" id="KW-1133">Transmembrane helix</keyword>
<proteinExistence type="predicted"/>
<dbReference type="EMBL" id="JAAMFK010000006">
    <property type="protein sequence ID" value="MBS9339020.1"/>
    <property type="molecule type" value="Genomic_DNA"/>
</dbReference>
<keyword evidence="3" id="KW-1185">Reference proteome</keyword>
<gene>
    <name evidence="2" type="ORF">G6R29_05220</name>
</gene>
<dbReference type="RefSeq" id="WP_213809305.1">
    <property type="nucleotide sequence ID" value="NZ_JAAMFK010000006.1"/>
</dbReference>
<name>A0ABS5R239_9LACO</name>
<reference evidence="2 3" key="1">
    <citation type="submission" date="2020-02" db="EMBL/GenBank/DDBJ databases">
        <title>Fructobacillus sp. isolated from paper mulberry of Taiwan.</title>
        <authorList>
            <person name="Lin S.-T."/>
        </authorList>
    </citation>
    <scope>NUCLEOTIDE SEQUENCE [LARGE SCALE GENOMIC DNA]</scope>
    <source>
        <strain evidence="2 3">M2-14</strain>
    </source>
</reference>
<evidence type="ECO:0000313" key="2">
    <source>
        <dbReference type="EMBL" id="MBS9339020.1"/>
    </source>
</evidence>
<dbReference type="Proteomes" id="UP001519504">
    <property type="component" value="Unassembled WGS sequence"/>
</dbReference>
<accession>A0ABS5R239</accession>
<feature type="transmembrane region" description="Helical" evidence="1">
    <location>
        <begin position="12"/>
        <end position="29"/>
    </location>
</feature>
<comment type="caution">
    <text evidence="2">The sequence shown here is derived from an EMBL/GenBank/DDBJ whole genome shotgun (WGS) entry which is preliminary data.</text>
</comment>
<sequence length="79" mass="8845">MFKNISNKTWTAIIAVIVVVIVAVTFISIQHTNNKKADDCCNMDHKSMSMKSGSSMKDCCDMDHDKMDHSKMDMGSSKK</sequence>
<evidence type="ECO:0000313" key="3">
    <source>
        <dbReference type="Proteomes" id="UP001519504"/>
    </source>
</evidence>
<organism evidence="2 3">
    <name type="scientific">Fructobacillus broussonetiae</name>
    <dbReference type="NCBI Taxonomy" id="2713173"/>
    <lineage>
        <taxon>Bacteria</taxon>
        <taxon>Bacillati</taxon>
        <taxon>Bacillota</taxon>
        <taxon>Bacilli</taxon>
        <taxon>Lactobacillales</taxon>
        <taxon>Lactobacillaceae</taxon>
        <taxon>Fructobacillus</taxon>
    </lineage>
</organism>